<dbReference type="InterPro" id="IPR001343">
    <property type="entry name" value="Hemolysn_Ca-bd"/>
</dbReference>
<reference evidence="1 2" key="1">
    <citation type="submission" date="2015-09" db="EMBL/GenBank/DDBJ databases">
        <title>Identification and resolution of microdiversity through metagenomic sequencing of parallel consortia.</title>
        <authorList>
            <person name="Nelson W.C."/>
            <person name="Romine M.F."/>
            <person name="Lindemann S.R."/>
        </authorList>
    </citation>
    <scope>NUCLEOTIDE SEQUENCE [LARGE SCALE GENOMIC DNA]</scope>
    <source>
        <strain evidence="1">Ana</strain>
    </source>
</reference>
<sequence length="887" mass="91582">MTTLLEPLLETDMPADERLLDDAPMDDVPIEGGTTQTVTISIENLSPQKGTVLTPLWFGFHDGTFDTYDRGRPVSPGLESLAEDGDTTLISQEFDLAGFGTVQGTILGPEETPGPIDPGETATFTVELDGDDPTSRFFNYASMILPSNDFFIANGNEQVHPIFDEQGNFIGADFVVLGSNVLDAGSEVNDEIPANTAFFGQMTPDTGVSENGVVKLAEGFLPEGPILIDPMFSNADFTAADFQVARIRVFLEDSLEGPMEPAPKNELVINPTEINQTGIELLNDGDSLKLLGRIETLGTVPGVLTQANDNHIYVSDSGTIDSETTAIQVNGVDTHIENLGLIDGGFNGINLANDDTASAEILNRGIIVSDSRAVNIGGVGGSLVNFGKITSSANPRNGTVYGDVTALNVEIENHGLIDVGAGHDGDAISLELGAQVNGKVVNFGLIQGRGLPVGDNQAAAVRLYWVPGAGPTSTFNGDVKNFGHLSAENGPAVIVEENTILNGDLFNQGLISSFNSANGIGIRIEGEVTGEIINQGAISGGRDGIDIANGGTAIASIFNTGLITSTSRAVNLGGADNRLVNEGLITTTADPRNGTVYGDITALNIEIENRGLIDVGEGNNGDAISLELGPLVTGNILNTGHVQGRGKPVGNNQAAAIRLFQPGGAAAPTAVFQGDIENQGLLAAEHSATLVIETGTQLVGSIINSGLIDGGLSAIAPSGQLAIDGREAVGGLTVVNTGAINGDIFLSEGDDLFTSTNGVVNGVVQGNGGNDTLIGGVGDDHLHGGEGDDLLEGGRGSDFLYGGLGSDIFRFGGDLLADGFQDIDTIQDFAAEDSFDFSGYLGAGGDIALSLSPDELLITLSGEDIIRVRGDVNAAFAQLSPLASAIA</sequence>
<comment type="caution">
    <text evidence="1">The sequence shown here is derived from an EMBL/GenBank/DDBJ whole genome shotgun (WGS) entry which is preliminary data.</text>
</comment>
<dbReference type="Gene3D" id="2.150.10.10">
    <property type="entry name" value="Serralysin-like metalloprotease, C-terminal"/>
    <property type="match status" value="1"/>
</dbReference>
<name>A0A0P7ZRE5_9CYAN</name>
<dbReference type="NCBIfam" id="NF038123">
    <property type="entry name" value="NF038123_dom"/>
    <property type="match status" value="1"/>
</dbReference>
<gene>
    <name evidence="1" type="ORF">HLUCCA11_21310</name>
</gene>
<protein>
    <recommendedName>
        <fullName evidence="3">Hemolysin-type calcium-binding repeat (2 copies)</fullName>
    </recommendedName>
</protein>
<dbReference type="InterPro" id="IPR038678">
    <property type="entry name" value="Spondin_N_sf"/>
</dbReference>
<dbReference type="Proteomes" id="UP000050465">
    <property type="component" value="Unassembled WGS sequence"/>
</dbReference>
<dbReference type="AlphaFoldDB" id="A0A0P7ZRE5"/>
<organism evidence="1 2">
    <name type="scientific">Phormidesmis priestleyi Ana</name>
    <dbReference type="NCBI Taxonomy" id="1666911"/>
    <lineage>
        <taxon>Bacteria</taxon>
        <taxon>Bacillati</taxon>
        <taxon>Cyanobacteriota</taxon>
        <taxon>Cyanophyceae</taxon>
        <taxon>Leptolyngbyales</taxon>
        <taxon>Leptolyngbyaceae</taxon>
        <taxon>Phormidesmis</taxon>
    </lineage>
</organism>
<dbReference type="PRINTS" id="PR00313">
    <property type="entry name" value="CABNDNGRPT"/>
</dbReference>
<proteinExistence type="predicted"/>
<dbReference type="InterPro" id="IPR011049">
    <property type="entry name" value="Serralysin-like_metalloprot_C"/>
</dbReference>
<dbReference type="Gene3D" id="2.60.40.2130">
    <property type="entry name" value="F-spondin domain"/>
    <property type="match status" value="1"/>
</dbReference>
<dbReference type="PROSITE" id="PS00330">
    <property type="entry name" value="HEMOLYSIN_CALCIUM"/>
    <property type="match status" value="3"/>
</dbReference>
<dbReference type="SUPFAM" id="SSF51120">
    <property type="entry name" value="beta-Roll"/>
    <property type="match status" value="1"/>
</dbReference>
<dbReference type="PATRIC" id="fig|1666911.3.peg.3227"/>
<dbReference type="InterPro" id="IPR009465">
    <property type="entry name" value="Spondin_N"/>
</dbReference>
<evidence type="ECO:0000313" key="2">
    <source>
        <dbReference type="Proteomes" id="UP000050465"/>
    </source>
</evidence>
<evidence type="ECO:0008006" key="3">
    <source>
        <dbReference type="Google" id="ProtNLM"/>
    </source>
</evidence>
<dbReference type="Pfam" id="PF00353">
    <property type="entry name" value="HemolysinCabind"/>
    <property type="match status" value="1"/>
</dbReference>
<accession>A0A0P7ZRE5</accession>
<dbReference type="EMBL" id="LJZR01000054">
    <property type="protein sequence ID" value="KPQ32519.1"/>
    <property type="molecule type" value="Genomic_DNA"/>
</dbReference>
<dbReference type="InterPro" id="IPR018511">
    <property type="entry name" value="Hemolysin-typ_Ca-bd_CS"/>
</dbReference>
<dbReference type="GO" id="GO:0005509">
    <property type="term" value="F:calcium ion binding"/>
    <property type="evidence" value="ECO:0007669"/>
    <property type="project" value="InterPro"/>
</dbReference>
<dbReference type="STRING" id="1666911.HLUCCA11_21310"/>
<evidence type="ECO:0000313" key="1">
    <source>
        <dbReference type="EMBL" id="KPQ32519.1"/>
    </source>
</evidence>